<keyword evidence="5 8" id="KW-0472">Membrane</keyword>
<dbReference type="GO" id="GO:0005886">
    <property type="term" value="C:plasma membrane"/>
    <property type="evidence" value="ECO:0007669"/>
    <property type="project" value="UniProtKB-SubCell"/>
</dbReference>
<feature type="transmembrane region" description="Helical" evidence="8">
    <location>
        <begin position="896"/>
        <end position="916"/>
    </location>
</feature>
<evidence type="ECO:0000256" key="8">
    <source>
        <dbReference type="SAM" id="Phobius"/>
    </source>
</evidence>
<comment type="subcellular location">
    <subcellularLocation>
        <location evidence="1">Cell membrane</location>
        <topology evidence="1">Multi-pass membrane protein</topology>
    </subcellularLocation>
</comment>
<evidence type="ECO:0000256" key="4">
    <source>
        <dbReference type="ARBA" id="ARBA00022989"/>
    </source>
</evidence>
<evidence type="ECO:0000259" key="9">
    <source>
        <dbReference type="Pfam" id="PF02687"/>
    </source>
</evidence>
<evidence type="ECO:0000256" key="6">
    <source>
        <dbReference type="ARBA" id="ARBA00038076"/>
    </source>
</evidence>
<organism evidence="10 11">
    <name type="scientific">Pseudoclavibacter caeni</name>
    <dbReference type="NCBI Taxonomy" id="908846"/>
    <lineage>
        <taxon>Bacteria</taxon>
        <taxon>Bacillati</taxon>
        <taxon>Actinomycetota</taxon>
        <taxon>Actinomycetes</taxon>
        <taxon>Micrococcales</taxon>
        <taxon>Microbacteriaceae</taxon>
        <taxon>Pseudoclavibacter</taxon>
    </lineage>
</organism>
<dbReference type="OrthoDB" id="9780560at2"/>
<feature type="region of interest" description="Disordered" evidence="7">
    <location>
        <begin position="182"/>
        <end position="214"/>
    </location>
</feature>
<dbReference type="InterPro" id="IPR050250">
    <property type="entry name" value="Macrolide_Exporter_MacB"/>
</dbReference>
<comment type="caution">
    <text evidence="10">The sequence shown here is derived from an EMBL/GenBank/DDBJ whole genome shotgun (WGS) entry which is preliminary data.</text>
</comment>
<evidence type="ECO:0000256" key="3">
    <source>
        <dbReference type="ARBA" id="ARBA00022692"/>
    </source>
</evidence>
<reference evidence="10 11" key="1">
    <citation type="submission" date="2019-09" db="EMBL/GenBank/DDBJ databases">
        <title>Phylogeny of genus Pseudoclavibacter and closely related genus.</title>
        <authorList>
            <person name="Li Y."/>
        </authorList>
    </citation>
    <scope>NUCLEOTIDE SEQUENCE [LARGE SCALE GENOMIC DNA]</scope>
    <source>
        <strain evidence="10 11">JCM 16921</strain>
    </source>
</reference>
<dbReference type="GO" id="GO:0022857">
    <property type="term" value="F:transmembrane transporter activity"/>
    <property type="evidence" value="ECO:0007669"/>
    <property type="project" value="TreeGrafter"/>
</dbReference>
<feature type="compositionally biased region" description="Low complexity" evidence="7">
    <location>
        <begin position="202"/>
        <end position="214"/>
    </location>
</feature>
<evidence type="ECO:0000256" key="1">
    <source>
        <dbReference type="ARBA" id="ARBA00004651"/>
    </source>
</evidence>
<feature type="compositionally biased region" description="Low complexity" evidence="7">
    <location>
        <begin position="182"/>
        <end position="194"/>
    </location>
</feature>
<feature type="transmembrane region" description="Helical" evidence="8">
    <location>
        <begin position="848"/>
        <end position="876"/>
    </location>
</feature>
<name>A0A7C8BN39_9MICO</name>
<feature type="domain" description="ABC3 transporter permease C-terminal" evidence="9">
    <location>
        <begin position="806"/>
        <end position="926"/>
    </location>
</feature>
<dbReference type="InterPro" id="IPR003838">
    <property type="entry name" value="ABC3_permease_C"/>
</dbReference>
<feature type="transmembrane region" description="Helical" evidence="8">
    <location>
        <begin position="502"/>
        <end position="524"/>
    </location>
</feature>
<proteinExistence type="inferred from homology"/>
<gene>
    <name evidence="10" type="ORF">F8O02_06685</name>
</gene>
<protein>
    <submittedName>
        <fullName evidence="10">ABC transporter permease</fullName>
    </submittedName>
</protein>
<feature type="transmembrane region" description="Helical" evidence="8">
    <location>
        <begin position="410"/>
        <end position="432"/>
    </location>
</feature>
<dbReference type="Proteomes" id="UP000481339">
    <property type="component" value="Unassembled WGS sequence"/>
</dbReference>
<feature type="transmembrane region" description="Helical" evidence="8">
    <location>
        <begin position="368"/>
        <end position="390"/>
    </location>
</feature>
<feature type="transmembrane region" description="Helical" evidence="8">
    <location>
        <begin position="798"/>
        <end position="827"/>
    </location>
</feature>
<feature type="transmembrane region" description="Helical" evidence="8">
    <location>
        <begin position="320"/>
        <end position="345"/>
    </location>
</feature>
<evidence type="ECO:0000256" key="7">
    <source>
        <dbReference type="SAM" id="MobiDB-lite"/>
    </source>
</evidence>
<sequence length="933" mass="93415">MLRTTLANLRAHWSRLVAVGVAVMLAVAFVSATLMLSASFQATLRSAFAADLAGADVVATLSNDSGADDAAGSDAGSADTGSAGADGTAATATFTAAQADRVRALPEIDEAALVRTATLPARIGDQTEYLQAAMDLPAGLRAHPLSDGAWAASADELTMDAAAANRLGLAIGDTVTVTTPTLPATSGADATDGSADADDVSDAPAGGSPAAPGAMTSGGTAFTIVGLTEANTSPLAAQLPGVTLTEAGLARAVGADAASLDSLAPAGTIIASTASGVTETDAVQSVGDVLGAQATVRGVDQYVTDQVKTLTGDTDALTGMLLVFAVIALLVAVLVIANTFSVIVAQRTRELALLRCLGASRGQVRRSVLLEAVVMSVVASAAGVGLAAALMSGVVALSRSGDTGLLDQLAVPPSAVITGMLAGVLVTVLAAWRPAMAATRVAPLAALRPAEDAGVRSRGGRVRLGVGVALLALGVVLQLWGLRVARADVGLDGAQAALANGLTLGVTGSVLVIVGVLVLAVFIVPPLVRAIGALVAWTGVPARMAVLNATRDPRRTAATASALLIGVTLVTTVFTGASVARATLTDAIQTARPFDIVVSLDATSRADSAGAADDATGTDDAWTAGQLDRIADLDGVTDAEAVRGILPDAQMYADPAVPEDGTLTQLEAIDPAAWARASDGRMPETADGQVSVVEGTVDGDSVTVAASADATDAAMVALPVHTVKRSAFAALTTPATLAEVAEQLDRPIVTTQLIVRLTPDLDQGQVQQVVGQIAEGLGDSVVSPVQLEKQAYQQVIDVLLSIVTGLLAVAVVIAVLGVTNTLSLSVIERTRENALLRALGLTRGQLRGMLGVESVLVAVVATVLAIAIGTGCGLLGSAILFGQTLGGTAVSWTLPWGTYALFLAIAVVVGLAASLLPARRAARLSPVAGLQTE</sequence>
<keyword evidence="3 8" id="KW-0812">Transmembrane</keyword>
<evidence type="ECO:0000256" key="2">
    <source>
        <dbReference type="ARBA" id="ARBA00022475"/>
    </source>
</evidence>
<dbReference type="PANTHER" id="PTHR30572">
    <property type="entry name" value="MEMBRANE COMPONENT OF TRANSPORTER-RELATED"/>
    <property type="match status" value="1"/>
</dbReference>
<dbReference type="Pfam" id="PF02687">
    <property type="entry name" value="FtsX"/>
    <property type="match status" value="2"/>
</dbReference>
<dbReference type="RefSeq" id="WP_158036461.1">
    <property type="nucleotide sequence ID" value="NZ_BAAAZV010000020.1"/>
</dbReference>
<comment type="similarity">
    <text evidence="6">Belongs to the ABC-4 integral membrane protein family.</text>
</comment>
<feature type="domain" description="ABC3 transporter permease C-terminal" evidence="9">
    <location>
        <begin position="323"/>
        <end position="441"/>
    </location>
</feature>
<feature type="transmembrane region" description="Helical" evidence="8">
    <location>
        <begin position="557"/>
        <end position="580"/>
    </location>
</feature>
<evidence type="ECO:0000256" key="5">
    <source>
        <dbReference type="ARBA" id="ARBA00023136"/>
    </source>
</evidence>
<evidence type="ECO:0000313" key="11">
    <source>
        <dbReference type="Proteomes" id="UP000481339"/>
    </source>
</evidence>
<feature type="transmembrane region" description="Helical" evidence="8">
    <location>
        <begin position="464"/>
        <end position="482"/>
    </location>
</feature>
<dbReference type="PANTHER" id="PTHR30572:SF4">
    <property type="entry name" value="ABC TRANSPORTER PERMEASE YTRF"/>
    <property type="match status" value="1"/>
</dbReference>
<keyword evidence="11" id="KW-1185">Reference proteome</keyword>
<keyword evidence="2" id="KW-1003">Cell membrane</keyword>
<keyword evidence="4 8" id="KW-1133">Transmembrane helix</keyword>
<dbReference type="AlphaFoldDB" id="A0A7C8BN39"/>
<dbReference type="EMBL" id="WBKA01000004">
    <property type="protein sequence ID" value="KAB1631992.1"/>
    <property type="molecule type" value="Genomic_DNA"/>
</dbReference>
<evidence type="ECO:0000313" key="10">
    <source>
        <dbReference type="EMBL" id="KAB1631992.1"/>
    </source>
</evidence>
<accession>A0A7C8BN39</accession>